<organism evidence="1 2">
    <name type="scientific">Sphenostylis stenocarpa</name>
    <dbReference type="NCBI Taxonomy" id="92480"/>
    <lineage>
        <taxon>Eukaryota</taxon>
        <taxon>Viridiplantae</taxon>
        <taxon>Streptophyta</taxon>
        <taxon>Embryophyta</taxon>
        <taxon>Tracheophyta</taxon>
        <taxon>Spermatophyta</taxon>
        <taxon>Magnoliopsida</taxon>
        <taxon>eudicotyledons</taxon>
        <taxon>Gunneridae</taxon>
        <taxon>Pentapetalae</taxon>
        <taxon>rosids</taxon>
        <taxon>fabids</taxon>
        <taxon>Fabales</taxon>
        <taxon>Fabaceae</taxon>
        <taxon>Papilionoideae</taxon>
        <taxon>50 kb inversion clade</taxon>
        <taxon>NPAAA clade</taxon>
        <taxon>indigoferoid/millettioid clade</taxon>
        <taxon>Phaseoleae</taxon>
        <taxon>Sphenostylis</taxon>
    </lineage>
</organism>
<evidence type="ECO:0000313" key="2">
    <source>
        <dbReference type="Proteomes" id="UP001189624"/>
    </source>
</evidence>
<dbReference type="EMBL" id="OY731405">
    <property type="protein sequence ID" value="CAJ1970574.1"/>
    <property type="molecule type" value="Genomic_DNA"/>
</dbReference>
<proteinExistence type="predicted"/>
<gene>
    <name evidence="1" type="ORF">AYBTSS11_LOCUS22559</name>
</gene>
<accession>A0AA86TBF9</accession>
<name>A0AA86TBF9_9FABA</name>
<evidence type="ECO:0000313" key="1">
    <source>
        <dbReference type="EMBL" id="CAJ1970574.1"/>
    </source>
</evidence>
<dbReference type="Gramene" id="rna-AYBTSS11_LOCUS22559">
    <property type="protein sequence ID" value="CAJ1970574.1"/>
    <property type="gene ID" value="gene-AYBTSS11_LOCUS22559"/>
</dbReference>
<keyword evidence="2" id="KW-1185">Reference proteome</keyword>
<dbReference type="Proteomes" id="UP001189624">
    <property type="component" value="Chromosome 8"/>
</dbReference>
<dbReference type="AlphaFoldDB" id="A0AA86TBF9"/>
<reference evidence="1" key="1">
    <citation type="submission" date="2023-10" db="EMBL/GenBank/DDBJ databases">
        <authorList>
            <person name="Domelevo Entfellner J.-B."/>
        </authorList>
    </citation>
    <scope>NUCLEOTIDE SEQUENCE</scope>
</reference>
<protein>
    <submittedName>
        <fullName evidence="1">Uncharacterized protein</fullName>
    </submittedName>
</protein>
<sequence>MDHSDNAKTIISKHVHSAIRQHHQQANSNYNADIHSPMKEKSIGYTDHMGFSTTEELQKEKKRSTHMLGEAETKKGVMGVVALEERRHWREKVA</sequence>